<keyword evidence="8" id="KW-1185">Reference proteome</keyword>
<comment type="caution">
    <text evidence="7">The sequence shown here is derived from an EMBL/GenBank/DDBJ whole genome shotgun (WGS) entry which is preliminary data.</text>
</comment>
<keyword evidence="2 5" id="KW-0812">Transmembrane</keyword>
<evidence type="ECO:0000256" key="4">
    <source>
        <dbReference type="ARBA" id="ARBA00023136"/>
    </source>
</evidence>
<feature type="domain" description="Yip1" evidence="6">
    <location>
        <begin position="19"/>
        <end position="186"/>
    </location>
</feature>
<gene>
    <name evidence="7" type="ORF">GGR44_000736</name>
</gene>
<proteinExistence type="predicted"/>
<dbReference type="AlphaFoldDB" id="A0A7W6DIA9"/>
<feature type="transmembrane region" description="Helical" evidence="5">
    <location>
        <begin position="175"/>
        <end position="195"/>
    </location>
</feature>
<evidence type="ECO:0000256" key="2">
    <source>
        <dbReference type="ARBA" id="ARBA00022692"/>
    </source>
</evidence>
<dbReference type="RefSeq" id="WP_183954061.1">
    <property type="nucleotide sequence ID" value="NZ_JACIEB010000001.1"/>
</dbReference>
<evidence type="ECO:0000256" key="5">
    <source>
        <dbReference type="SAM" id="Phobius"/>
    </source>
</evidence>
<accession>A0A7W6DIA9</accession>
<evidence type="ECO:0000313" key="7">
    <source>
        <dbReference type="EMBL" id="MBB3981105.1"/>
    </source>
</evidence>
<evidence type="ECO:0000259" key="6">
    <source>
        <dbReference type="Pfam" id="PF04893"/>
    </source>
</evidence>
<keyword evidence="4 5" id="KW-0472">Membrane</keyword>
<evidence type="ECO:0000256" key="1">
    <source>
        <dbReference type="ARBA" id="ARBA00004141"/>
    </source>
</evidence>
<feature type="transmembrane region" description="Helical" evidence="5">
    <location>
        <begin position="42"/>
        <end position="65"/>
    </location>
</feature>
<dbReference type="InterPro" id="IPR006977">
    <property type="entry name" value="Yip1_dom"/>
</dbReference>
<keyword evidence="3 5" id="KW-1133">Transmembrane helix</keyword>
<sequence length="390" mass="40485">MTDTPPLSTTPGLVDRAKAILLKPKEEWAIIDREPASIGGIFVGYAVILAAITPVCQFIGGQIFGFGAFGFSYRPSLVGSLASAIAQYVFSLIGLFVLAFIINFLAPKFGGQQDKVKAFKVAAYAATAGWLSGVFALVPALSVLGLLGLYSLYLLYLGLPALMKAPQDKAMPYTVVTIIAAAVLFIIAGAVAAPIGKIFAPAAPGGSLQGEMTIPGVGKVDLDKLEAAGKQMEQAARDMEDATKPGAAPVAMAPAQLQALLPASIGRFQRTEIESAGMSGGSRASARYTAGDDDMQVEVVDMAAMGAIAGIGAAFQVQQSKETATGYERTQTIDGRLVNEEWDNESRHGKFATTIGNRFMVSASGTVGGIDELKAAVNAVGPDKLAAMAK</sequence>
<organism evidence="7 8">
    <name type="scientific">Sphingobium fontiphilum</name>
    <dbReference type="NCBI Taxonomy" id="944425"/>
    <lineage>
        <taxon>Bacteria</taxon>
        <taxon>Pseudomonadati</taxon>
        <taxon>Pseudomonadota</taxon>
        <taxon>Alphaproteobacteria</taxon>
        <taxon>Sphingomonadales</taxon>
        <taxon>Sphingomonadaceae</taxon>
        <taxon>Sphingobium</taxon>
    </lineage>
</organism>
<dbReference type="GO" id="GO:0016020">
    <property type="term" value="C:membrane"/>
    <property type="evidence" value="ECO:0007669"/>
    <property type="project" value="UniProtKB-SubCell"/>
</dbReference>
<evidence type="ECO:0000313" key="8">
    <source>
        <dbReference type="Proteomes" id="UP000552757"/>
    </source>
</evidence>
<dbReference type="Proteomes" id="UP000552757">
    <property type="component" value="Unassembled WGS sequence"/>
</dbReference>
<feature type="transmembrane region" description="Helical" evidence="5">
    <location>
        <begin position="85"/>
        <end position="106"/>
    </location>
</feature>
<comment type="subcellular location">
    <subcellularLocation>
        <location evidence="1">Membrane</location>
        <topology evidence="1">Multi-pass membrane protein</topology>
    </subcellularLocation>
</comment>
<dbReference type="EMBL" id="JACIEB010000001">
    <property type="protein sequence ID" value="MBB3981105.1"/>
    <property type="molecule type" value="Genomic_DNA"/>
</dbReference>
<dbReference type="Pfam" id="PF04893">
    <property type="entry name" value="Yip1"/>
    <property type="match status" value="1"/>
</dbReference>
<protein>
    <recommendedName>
        <fullName evidence="6">Yip1 domain-containing protein</fullName>
    </recommendedName>
</protein>
<name>A0A7W6DIA9_9SPHN</name>
<reference evidence="7 8" key="1">
    <citation type="submission" date="2020-08" db="EMBL/GenBank/DDBJ databases">
        <title>Genomic Encyclopedia of Type Strains, Phase IV (KMG-IV): sequencing the most valuable type-strain genomes for metagenomic binning, comparative biology and taxonomic classification.</title>
        <authorList>
            <person name="Goeker M."/>
        </authorList>
    </citation>
    <scope>NUCLEOTIDE SEQUENCE [LARGE SCALE GENOMIC DNA]</scope>
    <source>
        <strain evidence="7 8">DSM 29348</strain>
    </source>
</reference>
<evidence type="ECO:0000256" key="3">
    <source>
        <dbReference type="ARBA" id="ARBA00022989"/>
    </source>
</evidence>